<keyword evidence="3" id="KW-1185">Reference proteome</keyword>
<organism evidence="2 3">
    <name type="scientific">Effrenium voratum</name>
    <dbReference type="NCBI Taxonomy" id="2562239"/>
    <lineage>
        <taxon>Eukaryota</taxon>
        <taxon>Sar</taxon>
        <taxon>Alveolata</taxon>
        <taxon>Dinophyceae</taxon>
        <taxon>Suessiales</taxon>
        <taxon>Symbiodiniaceae</taxon>
        <taxon>Effrenium</taxon>
    </lineage>
</organism>
<name>A0AA36HMS5_9DINO</name>
<dbReference type="EMBL" id="CAUJNA010000080">
    <property type="protein sequence ID" value="CAJ1371470.1"/>
    <property type="molecule type" value="Genomic_DNA"/>
</dbReference>
<evidence type="ECO:0000256" key="1">
    <source>
        <dbReference type="SAM" id="MobiDB-lite"/>
    </source>
</evidence>
<gene>
    <name evidence="2" type="ORF">EVOR1521_LOCUS1773</name>
</gene>
<feature type="compositionally biased region" description="Basic and acidic residues" evidence="1">
    <location>
        <begin position="166"/>
        <end position="187"/>
    </location>
</feature>
<comment type="caution">
    <text evidence="2">The sequence shown here is derived from an EMBL/GenBank/DDBJ whole genome shotgun (WGS) entry which is preliminary data.</text>
</comment>
<feature type="region of interest" description="Disordered" evidence="1">
    <location>
        <begin position="166"/>
        <end position="204"/>
    </location>
</feature>
<evidence type="ECO:0000313" key="2">
    <source>
        <dbReference type="EMBL" id="CAJ1371470.1"/>
    </source>
</evidence>
<proteinExistence type="predicted"/>
<reference evidence="2" key="1">
    <citation type="submission" date="2023-08" db="EMBL/GenBank/DDBJ databases">
        <authorList>
            <person name="Chen Y."/>
            <person name="Shah S."/>
            <person name="Dougan E. K."/>
            <person name="Thang M."/>
            <person name="Chan C."/>
        </authorList>
    </citation>
    <scope>NUCLEOTIDE SEQUENCE</scope>
</reference>
<dbReference type="AlphaFoldDB" id="A0AA36HMS5"/>
<protein>
    <submittedName>
        <fullName evidence="2">Uncharacterized protein</fullName>
    </submittedName>
</protein>
<sequence>MERAQEDPWSDRVGVREVVHRVPGKNPDPLATYQQYVGLEEWESMKSNLSKEVIPMRRYYMSDYCPEEVLQSAEVPLQLPEGEVEPVQPICARQRRRSSPKADAVQLWLAAKERALQSPRKRIALPQHVPKSRPTRAAGQLICSPRSEEAIEPALRVQVSDVDPRHLTARRREASGRGPVIKDKERSQYPPGKSMRPLRKANEESLQKLTEALGDPSRVNAKQSHPSRCFTIVPKTNLRVV</sequence>
<dbReference type="Proteomes" id="UP001178507">
    <property type="component" value="Unassembled WGS sequence"/>
</dbReference>
<evidence type="ECO:0000313" key="3">
    <source>
        <dbReference type="Proteomes" id="UP001178507"/>
    </source>
</evidence>
<accession>A0AA36HMS5</accession>